<keyword evidence="3" id="KW-1185">Reference proteome</keyword>
<dbReference type="InterPro" id="IPR032675">
    <property type="entry name" value="LRR_dom_sf"/>
</dbReference>
<protein>
    <recommendedName>
        <fullName evidence="1">F-box domain-containing protein</fullName>
    </recommendedName>
</protein>
<dbReference type="SMART" id="SM00256">
    <property type="entry name" value="FBOX"/>
    <property type="match status" value="1"/>
</dbReference>
<name>A0AAW1H7A5_SAPOF</name>
<dbReference type="PROSITE" id="PS50181">
    <property type="entry name" value="FBOX"/>
    <property type="match status" value="1"/>
</dbReference>
<evidence type="ECO:0000313" key="2">
    <source>
        <dbReference type="EMBL" id="KAK9671786.1"/>
    </source>
</evidence>
<dbReference type="SUPFAM" id="SSF81383">
    <property type="entry name" value="F-box domain"/>
    <property type="match status" value="1"/>
</dbReference>
<dbReference type="PANTHER" id="PTHR31900:SF27">
    <property type="entry name" value="FBD DOMAIN-CONTAINING PROTEIN"/>
    <property type="match status" value="1"/>
</dbReference>
<dbReference type="EMBL" id="JBDFQZ010000012">
    <property type="protein sequence ID" value="KAK9671786.1"/>
    <property type="molecule type" value="Genomic_DNA"/>
</dbReference>
<comment type="caution">
    <text evidence="2">The sequence shown here is derived from an EMBL/GenBank/DDBJ whole genome shotgun (WGS) entry which is preliminary data.</text>
</comment>
<dbReference type="PANTHER" id="PTHR31900">
    <property type="entry name" value="F-BOX/RNI SUPERFAMILY PROTEIN-RELATED"/>
    <property type="match status" value="1"/>
</dbReference>
<dbReference type="SUPFAM" id="SSF52047">
    <property type="entry name" value="RNI-like"/>
    <property type="match status" value="1"/>
</dbReference>
<dbReference type="InterPro" id="IPR036047">
    <property type="entry name" value="F-box-like_dom_sf"/>
</dbReference>
<dbReference type="InterPro" id="IPR050232">
    <property type="entry name" value="FBL13/AtMIF1-like"/>
</dbReference>
<organism evidence="2 3">
    <name type="scientific">Saponaria officinalis</name>
    <name type="common">Common soapwort</name>
    <name type="synonym">Lychnis saponaria</name>
    <dbReference type="NCBI Taxonomy" id="3572"/>
    <lineage>
        <taxon>Eukaryota</taxon>
        <taxon>Viridiplantae</taxon>
        <taxon>Streptophyta</taxon>
        <taxon>Embryophyta</taxon>
        <taxon>Tracheophyta</taxon>
        <taxon>Spermatophyta</taxon>
        <taxon>Magnoliopsida</taxon>
        <taxon>eudicotyledons</taxon>
        <taxon>Gunneridae</taxon>
        <taxon>Pentapetalae</taxon>
        <taxon>Caryophyllales</taxon>
        <taxon>Caryophyllaceae</taxon>
        <taxon>Caryophylleae</taxon>
        <taxon>Saponaria</taxon>
    </lineage>
</organism>
<gene>
    <name evidence="2" type="ORF">RND81_12G054800</name>
</gene>
<dbReference type="Proteomes" id="UP001443914">
    <property type="component" value="Unassembled WGS sequence"/>
</dbReference>
<evidence type="ECO:0000313" key="3">
    <source>
        <dbReference type="Proteomes" id="UP001443914"/>
    </source>
</evidence>
<dbReference type="Pfam" id="PF00646">
    <property type="entry name" value="F-box"/>
    <property type="match status" value="1"/>
</dbReference>
<sequence>MNHNLSNKKITVAPDILDKLPDDIVSRILKCLPLHDAAKLCLLSRSWLYAWKGLPELRFDAEFFAEVLKGKTPTAEKLCNILSVILLSHVGPINGFYLCVPRLKSSIAPNIGPCISSLSRNSVKAITIKNVKEPLMLSYHLFSCLNLEKLTLDNCVFNVLPFSNVLKKLKSMELEQVIIMGNSFSKFIASCPVLESLTLKQCRGFEHIYIAAPNLKYLTASGLFESVYLRFAKNLIGFSVTLEKMIPNNQSGKTCELIAYLAHQCRLEYLSFGGHFCKLLTAGEIGKMFPIYYHSLKSLELCNIKTNDRDELFWVIGMVKCCPVLEDLKISFLSKYCAEHKIEFDSGHRFYRLRKVHLTSVMGVVLELRLIEFLLRCSPALETMCVKRDAKITQALESRLTRSLMYYCRASPEATVVYVEV</sequence>
<dbReference type="Gene3D" id="3.80.10.10">
    <property type="entry name" value="Ribonuclease Inhibitor"/>
    <property type="match status" value="1"/>
</dbReference>
<accession>A0AAW1H7A5</accession>
<dbReference type="InterPro" id="IPR055411">
    <property type="entry name" value="LRR_FXL15/At3g58940/PEG3-like"/>
</dbReference>
<dbReference type="AlphaFoldDB" id="A0AAW1H7A5"/>
<dbReference type="InterPro" id="IPR001810">
    <property type="entry name" value="F-box_dom"/>
</dbReference>
<feature type="domain" description="F-box" evidence="1">
    <location>
        <begin position="14"/>
        <end position="47"/>
    </location>
</feature>
<dbReference type="Pfam" id="PF24758">
    <property type="entry name" value="LRR_At5g56370"/>
    <property type="match status" value="1"/>
</dbReference>
<proteinExistence type="predicted"/>
<reference evidence="2" key="1">
    <citation type="submission" date="2024-03" db="EMBL/GenBank/DDBJ databases">
        <title>WGS assembly of Saponaria officinalis var. Norfolk2.</title>
        <authorList>
            <person name="Jenkins J."/>
            <person name="Shu S."/>
            <person name="Grimwood J."/>
            <person name="Barry K."/>
            <person name="Goodstein D."/>
            <person name="Schmutz J."/>
            <person name="Leebens-Mack J."/>
            <person name="Osbourn A."/>
        </authorList>
    </citation>
    <scope>NUCLEOTIDE SEQUENCE [LARGE SCALE GENOMIC DNA]</scope>
    <source>
        <strain evidence="2">JIC</strain>
    </source>
</reference>
<evidence type="ECO:0000259" key="1">
    <source>
        <dbReference type="PROSITE" id="PS50181"/>
    </source>
</evidence>